<comment type="caution">
    <text evidence="1">The sequence shown here is derived from an EMBL/GenBank/DDBJ whole genome shotgun (WGS) entry which is preliminary data.</text>
</comment>
<proteinExistence type="predicted"/>
<sequence length="77" mass="9141">SKIHLEECCKKVVPKEDHEEKANNWQFYCENPVYVEKIIDCLFVEEYFKSLTEEELSALKKFKGCAEGIKEKYCKDD</sequence>
<name>A0A8X6NQY9_NEPPI</name>
<feature type="non-terminal residue" evidence="1">
    <location>
        <position position="1"/>
    </location>
</feature>
<dbReference type="Proteomes" id="UP000887013">
    <property type="component" value="Unassembled WGS sequence"/>
</dbReference>
<reference evidence="1" key="1">
    <citation type="submission" date="2020-08" db="EMBL/GenBank/DDBJ databases">
        <title>Multicomponent nature underlies the extraordinary mechanical properties of spider dragline silk.</title>
        <authorList>
            <person name="Kono N."/>
            <person name="Nakamura H."/>
            <person name="Mori M."/>
            <person name="Yoshida Y."/>
            <person name="Ohtoshi R."/>
            <person name="Malay A.D."/>
            <person name="Moran D.A.P."/>
            <person name="Tomita M."/>
            <person name="Numata K."/>
            <person name="Arakawa K."/>
        </authorList>
    </citation>
    <scope>NUCLEOTIDE SEQUENCE</scope>
</reference>
<evidence type="ECO:0000313" key="1">
    <source>
        <dbReference type="EMBL" id="GFT27238.1"/>
    </source>
</evidence>
<gene>
    <name evidence="1" type="primary">NCL1_53873</name>
    <name evidence="1" type="ORF">NPIL_554191</name>
</gene>
<accession>A0A8X6NQY9</accession>
<dbReference type="EMBL" id="BMAW01012166">
    <property type="protein sequence ID" value="GFT27238.1"/>
    <property type="molecule type" value="Genomic_DNA"/>
</dbReference>
<protein>
    <submittedName>
        <fullName evidence="1">Uncharacterized protein</fullName>
    </submittedName>
</protein>
<dbReference type="OrthoDB" id="6414880at2759"/>
<keyword evidence="2" id="KW-1185">Reference proteome</keyword>
<organism evidence="1 2">
    <name type="scientific">Nephila pilipes</name>
    <name type="common">Giant wood spider</name>
    <name type="synonym">Nephila maculata</name>
    <dbReference type="NCBI Taxonomy" id="299642"/>
    <lineage>
        <taxon>Eukaryota</taxon>
        <taxon>Metazoa</taxon>
        <taxon>Ecdysozoa</taxon>
        <taxon>Arthropoda</taxon>
        <taxon>Chelicerata</taxon>
        <taxon>Arachnida</taxon>
        <taxon>Araneae</taxon>
        <taxon>Araneomorphae</taxon>
        <taxon>Entelegynae</taxon>
        <taxon>Araneoidea</taxon>
        <taxon>Nephilidae</taxon>
        <taxon>Nephila</taxon>
    </lineage>
</organism>
<dbReference type="AlphaFoldDB" id="A0A8X6NQY9"/>
<evidence type="ECO:0000313" key="2">
    <source>
        <dbReference type="Proteomes" id="UP000887013"/>
    </source>
</evidence>